<dbReference type="EMBL" id="JALJOU010000016">
    <property type="protein sequence ID" value="KAK9839441.1"/>
    <property type="molecule type" value="Genomic_DNA"/>
</dbReference>
<dbReference type="AlphaFoldDB" id="A0AAW1S210"/>
<dbReference type="PROSITE" id="PS51340">
    <property type="entry name" value="MOSC"/>
    <property type="match status" value="1"/>
</dbReference>
<dbReference type="Pfam" id="PF03476">
    <property type="entry name" value="MOSC_N"/>
    <property type="match status" value="1"/>
</dbReference>
<reference evidence="2 3" key="1">
    <citation type="journal article" date="2024" name="Nat. Commun.">
        <title>Phylogenomics reveals the evolutionary origins of lichenization in chlorophyte algae.</title>
        <authorList>
            <person name="Puginier C."/>
            <person name="Libourel C."/>
            <person name="Otte J."/>
            <person name="Skaloud P."/>
            <person name="Haon M."/>
            <person name="Grisel S."/>
            <person name="Petersen M."/>
            <person name="Berrin J.G."/>
            <person name="Delaux P.M."/>
            <person name="Dal Grande F."/>
            <person name="Keller J."/>
        </authorList>
    </citation>
    <scope>NUCLEOTIDE SEQUENCE [LARGE SCALE GENOMIC DNA]</scope>
    <source>
        <strain evidence="2 3">SAG 245.80</strain>
    </source>
</reference>
<feature type="domain" description="MOSC" evidence="1">
    <location>
        <begin position="154"/>
        <end position="305"/>
    </location>
</feature>
<accession>A0AAW1S210</accession>
<gene>
    <name evidence="2" type="ORF">WJX81_002347</name>
</gene>
<dbReference type="InterPro" id="IPR005302">
    <property type="entry name" value="MoCF_Sase_C"/>
</dbReference>
<dbReference type="InterPro" id="IPR005303">
    <property type="entry name" value="MOCOS_middle"/>
</dbReference>
<dbReference type="GO" id="GO:0030151">
    <property type="term" value="F:molybdenum ion binding"/>
    <property type="evidence" value="ECO:0007669"/>
    <property type="project" value="InterPro"/>
</dbReference>
<dbReference type="GO" id="GO:0030170">
    <property type="term" value="F:pyridoxal phosphate binding"/>
    <property type="evidence" value="ECO:0007669"/>
    <property type="project" value="InterPro"/>
</dbReference>
<proteinExistence type="predicted"/>
<evidence type="ECO:0000313" key="3">
    <source>
        <dbReference type="Proteomes" id="UP001445335"/>
    </source>
</evidence>
<protein>
    <recommendedName>
        <fullName evidence="1">MOSC domain-containing protein</fullName>
    </recommendedName>
</protein>
<comment type="caution">
    <text evidence="2">The sequence shown here is derived from an EMBL/GenBank/DDBJ whole genome shotgun (WGS) entry which is preliminary data.</text>
</comment>
<dbReference type="SUPFAM" id="SSF141673">
    <property type="entry name" value="MOSC N-terminal domain-like"/>
    <property type="match status" value="1"/>
</dbReference>
<keyword evidence="3" id="KW-1185">Reference proteome</keyword>
<evidence type="ECO:0000259" key="1">
    <source>
        <dbReference type="PROSITE" id="PS51340"/>
    </source>
</evidence>
<evidence type="ECO:0000313" key="2">
    <source>
        <dbReference type="EMBL" id="KAK9839441.1"/>
    </source>
</evidence>
<dbReference type="InterPro" id="IPR011037">
    <property type="entry name" value="Pyrv_Knase-like_insert_dom_sf"/>
</dbReference>
<dbReference type="GO" id="GO:0003824">
    <property type="term" value="F:catalytic activity"/>
    <property type="evidence" value="ECO:0007669"/>
    <property type="project" value="InterPro"/>
</dbReference>
<dbReference type="PANTHER" id="PTHR14237:SF19">
    <property type="entry name" value="MITOCHONDRIAL AMIDOXIME REDUCING COMPONENT 1"/>
    <property type="match status" value="1"/>
</dbReference>
<dbReference type="SUPFAM" id="SSF50800">
    <property type="entry name" value="PK beta-barrel domain-like"/>
    <property type="match status" value="1"/>
</dbReference>
<dbReference type="PANTHER" id="PTHR14237">
    <property type="entry name" value="MOLYBDOPTERIN COFACTOR SULFURASE MOSC"/>
    <property type="match status" value="1"/>
</dbReference>
<dbReference type="Proteomes" id="UP001445335">
    <property type="component" value="Unassembled WGS sequence"/>
</dbReference>
<sequence>MPTISGLFVYPVKSLKGIELTTAQVGNAGAFLYDRHWLVVRESDGHFYTQRQLPRMALVETALPPEALLGEGWGNLGPDAALTLSAHGVEPLQVPLEPAADMPAMMKNVTCWGWSGIARDEGDEAAAWLSDFLRNPVRLVRYAGQPGAGSADADPARRPIDPKWRRWGEGYEVAFPDQYPLLLLSEDSLGALNERLDMPLPMNRFRPNIVVSGGSPFAEDKWVYLRAGDLELNLRKPCGRCKITTTNQTTAEVGQEPLRELRSFRSGTLLKWIPEPWWRNEVYLGWHTVTWSRGALTVGDTITVTATRDPSDEFYGVH</sequence>
<organism evidence="2 3">
    <name type="scientific">Elliptochloris bilobata</name>
    <dbReference type="NCBI Taxonomy" id="381761"/>
    <lineage>
        <taxon>Eukaryota</taxon>
        <taxon>Viridiplantae</taxon>
        <taxon>Chlorophyta</taxon>
        <taxon>core chlorophytes</taxon>
        <taxon>Trebouxiophyceae</taxon>
        <taxon>Trebouxiophyceae incertae sedis</taxon>
        <taxon>Elliptochloris clade</taxon>
        <taxon>Elliptochloris</taxon>
    </lineage>
</organism>
<name>A0AAW1S210_9CHLO</name>
<dbReference type="Pfam" id="PF03473">
    <property type="entry name" value="MOSC"/>
    <property type="match status" value="1"/>
</dbReference>